<dbReference type="EMBL" id="JAHXZJ010002609">
    <property type="protein sequence ID" value="KAH0541105.1"/>
    <property type="molecule type" value="Genomic_DNA"/>
</dbReference>
<dbReference type="Pfam" id="PF00010">
    <property type="entry name" value="HLH"/>
    <property type="match status" value="1"/>
</dbReference>
<dbReference type="GO" id="GO:0005634">
    <property type="term" value="C:nucleus"/>
    <property type="evidence" value="ECO:0007669"/>
    <property type="project" value="UniProtKB-SubCell"/>
</dbReference>
<feature type="compositionally biased region" description="Basic and acidic residues" evidence="6">
    <location>
        <begin position="180"/>
        <end position="200"/>
    </location>
</feature>
<dbReference type="GO" id="GO:0006805">
    <property type="term" value="P:xenobiotic metabolic process"/>
    <property type="evidence" value="ECO:0007669"/>
    <property type="project" value="InterPro"/>
</dbReference>
<dbReference type="InterPro" id="IPR011598">
    <property type="entry name" value="bHLH_dom"/>
</dbReference>
<evidence type="ECO:0000313" key="8">
    <source>
        <dbReference type="EMBL" id="KAH0541105.1"/>
    </source>
</evidence>
<dbReference type="SUPFAM" id="SSF47459">
    <property type="entry name" value="HLH, helix-loop-helix DNA-binding domain"/>
    <property type="match status" value="1"/>
</dbReference>
<dbReference type="AlphaFoldDB" id="A0AAV7I3H4"/>
<dbReference type="GO" id="GO:0000976">
    <property type="term" value="F:transcription cis-regulatory region binding"/>
    <property type="evidence" value="ECO:0007669"/>
    <property type="project" value="TreeGrafter"/>
</dbReference>
<evidence type="ECO:0000256" key="1">
    <source>
        <dbReference type="ARBA" id="ARBA00004123"/>
    </source>
</evidence>
<dbReference type="SMART" id="SM00353">
    <property type="entry name" value="HLH"/>
    <property type="match status" value="1"/>
</dbReference>
<keyword evidence="9" id="KW-1185">Reference proteome</keyword>
<comment type="subcellular location">
    <subcellularLocation>
        <location evidence="1">Nucleus</location>
    </subcellularLocation>
</comment>
<dbReference type="GO" id="GO:0004879">
    <property type="term" value="F:nuclear receptor activity"/>
    <property type="evidence" value="ECO:0007669"/>
    <property type="project" value="TreeGrafter"/>
</dbReference>
<evidence type="ECO:0000256" key="5">
    <source>
        <dbReference type="ARBA" id="ARBA00023242"/>
    </source>
</evidence>
<dbReference type="InterPro" id="IPR039091">
    <property type="entry name" value="AHR/AHRR"/>
</dbReference>
<evidence type="ECO:0000259" key="7">
    <source>
        <dbReference type="PROSITE" id="PS50888"/>
    </source>
</evidence>
<dbReference type="GO" id="GO:0034751">
    <property type="term" value="C:aryl hydrocarbon receptor complex"/>
    <property type="evidence" value="ECO:0007669"/>
    <property type="project" value="TreeGrafter"/>
</dbReference>
<evidence type="ECO:0000256" key="4">
    <source>
        <dbReference type="ARBA" id="ARBA00023163"/>
    </source>
</evidence>
<dbReference type="PANTHER" id="PTHR10649:SF12">
    <property type="entry name" value="SPINELESS, ISOFORM C"/>
    <property type="match status" value="1"/>
</dbReference>
<dbReference type="PANTHER" id="PTHR10649">
    <property type="entry name" value="ARYL HYDROCARBON RECEPTOR"/>
    <property type="match status" value="1"/>
</dbReference>
<dbReference type="CDD" id="cd19730">
    <property type="entry name" value="bHLH-PAS_spineless_like"/>
    <property type="match status" value="1"/>
</dbReference>
<evidence type="ECO:0000256" key="6">
    <source>
        <dbReference type="SAM" id="MobiDB-lite"/>
    </source>
</evidence>
<sequence>MSKKFPLLPVNNYGIENTRAFRGHTFGPLAPESTILNCRCVFLLKRRTHRCSLSFDNYIMMLYLCWDMSATVEYCKSGKIAPSRVGVRLRIEVGRCHGWRVRLKSIAQLACIFDNISYMRRPHIRYSDRNPVVHCSMLWCIAGGVRKRDEWDFAIYGAYENSINYWMTQNPLPSPGGAISRDKDKDNRQKLLKPPQKDGVTKSNPSKRHRERLNAELDTLASLLPFEQNILSKLDRLSILRLSVSYLRTKSYFQGFLEGRRTPVSTCEIVRTPGHKVARSLTASTNVLPPAR</sequence>
<evidence type="ECO:0000256" key="2">
    <source>
        <dbReference type="ARBA" id="ARBA00023015"/>
    </source>
</evidence>
<feature type="domain" description="BHLH" evidence="7">
    <location>
        <begin position="197"/>
        <end position="250"/>
    </location>
</feature>
<name>A0AAV7I3H4_COTGL</name>
<dbReference type="InterPro" id="IPR036638">
    <property type="entry name" value="HLH_DNA-bd_sf"/>
</dbReference>
<comment type="caution">
    <text evidence="8">The sequence shown here is derived from an EMBL/GenBank/DDBJ whole genome shotgun (WGS) entry which is preliminary data.</text>
</comment>
<dbReference type="GO" id="GO:0046983">
    <property type="term" value="F:protein dimerization activity"/>
    <property type="evidence" value="ECO:0007669"/>
    <property type="project" value="InterPro"/>
</dbReference>
<reference evidence="8 9" key="1">
    <citation type="journal article" date="2021" name="J. Hered.">
        <title>A chromosome-level genome assembly of the parasitoid wasp, Cotesia glomerata (Hymenoptera: Braconidae).</title>
        <authorList>
            <person name="Pinto B.J."/>
            <person name="Weis J.J."/>
            <person name="Gamble T."/>
            <person name="Ode P.J."/>
            <person name="Paul R."/>
            <person name="Zaspel J.M."/>
        </authorList>
    </citation>
    <scope>NUCLEOTIDE SEQUENCE [LARGE SCALE GENOMIC DNA]</scope>
    <source>
        <strain evidence="8">CgM1</strain>
    </source>
</reference>
<keyword evidence="2" id="KW-0805">Transcription regulation</keyword>
<keyword evidence="4" id="KW-0804">Transcription</keyword>
<evidence type="ECO:0000313" key="9">
    <source>
        <dbReference type="Proteomes" id="UP000826195"/>
    </source>
</evidence>
<dbReference type="FunFam" id="4.10.280.10:FF:000041">
    <property type="entry name" value="aryl hydrocarbon receptor repressor"/>
    <property type="match status" value="1"/>
</dbReference>
<feature type="region of interest" description="Disordered" evidence="6">
    <location>
        <begin position="176"/>
        <end position="207"/>
    </location>
</feature>
<gene>
    <name evidence="8" type="ORF">KQX54_021057</name>
</gene>
<keyword evidence="3" id="KW-0238">DNA-binding</keyword>
<dbReference type="Gene3D" id="4.10.280.10">
    <property type="entry name" value="Helix-loop-helix DNA-binding domain"/>
    <property type="match status" value="1"/>
</dbReference>
<keyword evidence="5" id="KW-0539">Nucleus</keyword>
<dbReference type="Proteomes" id="UP000826195">
    <property type="component" value="Unassembled WGS sequence"/>
</dbReference>
<dbReference type="PROSITE" id="PS50888">
    <property type="entry name" value="BHLH"/>
    <property type="match status" value="1"/>
</dbReference>
<proteinExistence type="predicted"/>
<evidence type="ECO:0000256" key="3">
    <source>
        <dbReference type="ARBA" id="ARBA00023125"/>
    </source>
</evidence>
<organism evidence="8 9">
    <name type="scientific">Cotesia glomerata</name>
    <name type="common">Lepidopteran parasitic wasp</name>
    <name type="synonym">Apanteles glomeratus</name>
    <dbReference type="NCBI Taxonomy" id="32391"/>
    <lineage>
        <taxon>Eukaryota</taxon>
        <taxon>Metazoa</taxon>
        <taxon>Ecdysozoa</taxon>
        <taxon>Arthropoda</taxon>
        <taxon>Hexapoda</taxon>
        <taxon>Insecta</taxon>
        <taxon>Pterygota</taxon>
        <taxon>Neoptera</taxon>
        <taxon>Endopterygota</taxon>
        <taxon>Hymenoptera</taxon>
        <taxon>Apocrita</taxon>
        <taxon>Ichneumonoidea</taxon>
        <taxon>Braconidae</taxon>
        <taxon>Microgastrinae</taxon>
        <taxon>Cotesia</taxon>
    </lineage>
</organism>
<accession>A0AAV7I3H4</accession>
<protein>
    <recommendedName>
        <fullName evidence="7">BHLH domain-containing protein</fullName>
    </recommendedName>
</protein>